<feature type="transmembrane region" description="Helical" evidence="2">
    <location>
        <begin position="1665"/>
        <end position="1693"/>
    </location>
</feature>
<comment type="caution">
    <text evidence="3">The sequence shown here is derived from an EMBL/GenBank/DDBJ whole genome shotgun (WGS) entry which is preliminary data.</text>
</comment>
<reference evidence="3" key="1">
    <citation type="submission" date="2021-11" db="EMBL/GenBank/DDBJ databases">
        <authorList>
            <consortium name="Genoscope - CEA"/>
            <person name="William W."/>
        </authorList>
    </citation>
    <scope>NUCLEOTIDE SEQUENCE</scope>
</reference>
<dbReference type="Proteomes" id="UP000789595">
    <property type="component" value="Unassembled WGS sequence"/>
</dbReference>
<feature type="region of interest" description="Disordered" evidence="1">
    <location>
        <begin position="1"/>
        <end position="22"/>
    </location>
</feature>
<evidence type="ECO:0000256" key="2">
    <source>
        <dbReference type="SAM" id="Phobius"/>
    </source>
</evidence>
<dbReference type="EMBL" id="CAKKNE010000004">
    <property type="protein sequence ID" value="CAH0374201.1"/>
    <property type="molecule type" value="Genomic_DNA"/>
</dbReference>
<protein>
    <submittedName>
        <fullName evidence="3">Uncharacterized protein</fullName>
    </submittedName>
</protein>
<keyword evidence="2" id="KW-0472">Membrane</keyword>
<gene>
    <name evidence="3" type="ORF">PECAL_4P14710</name>
</gene>
<evidence type="ECO:0000313" key="4">
    <source>
        <dbReference type="Proteomes" id="UP000789595"/>
    </source>
</evidence>
<proteinExistence type="predicted"/>
<keyword evidence="2" id="KW-1133">Transmembrane helix</keyword>
<dbReference type="PROSITE" id="PS51318">
    <property type="entry name" value="TAT"/>
    <property type="match status" value="1"/>
</dbReference>
<accession>A0A8J2X4G1</accession>
<keyword evidence="2" id="KW-0812">Transmembrane</keyword>
<evidence type="ECO:0000313" key="3">
    <source>
        <dbReference type="EMBL" id="CAH0374201.1"/>
    </source>
</evidence>
<sequence length="1741" mass="187137">MSKASATKLDPEAQAAPPPGSRRRRFAGAAAVALVLLSLGELLLPLPDVGAADARVEIGFDGKDVLVDVDARPRAGRAWLHEVRVTRATCDVRAQAAGRALERVATVVAEAAGAGWPVRVRTEARARLVARVRDVDFDVARRLASSKLLYGSVKCDVVAETQLYGGLFPTTAQSNVGTAWEPTRLASKQTLFKKGWHDLRALAGVAALVKDSLELSVGADGALAARWTESRAAVRLPAGVEAVTLRLPRVAYDLTGRAGGAGTLAFEGADLRFASDVPTLLDLPFRATGAVAVVGGEALDAMSTRVVALNATAVDADAFFGALLGPQHAVALRWSPELFTRDESAACYAARYEDLRDAFCTEDRCDTRALRRHYKHYGAAEKRLWGCRAPARRLAAALEGAPPRRLSHVSCVPDHCMTLTWDADYTFTGCVGFEGEFCASLERTRKSTSVVYDVVASADAECCAGDTATAVARLTATDLQGVEKFSAVVEATGEASDDNAYEGGMDGAVQLTILADGKNELAVDIGGDWGWKKPKESTVQGCTCEGEEWVYSPGEPEDEDEEDYTLREGRCYKYDDMSQIRSDEYSSWVSSFSAQTCYDACVGADETMGVVIYRYGSEGYCKSSNLYDWWVSCKRPTGSSIAIEDMDSSMDDYESYTCFTEDFDASGYENCWGAFDASSLYLEGKFQRATNSRRVTTDAQQDLSPFYYDWDYTYPNWLYHSFPGWCATDSSSCGFCDGTIADGKCWDWTAKRGVENPDTDELSAATTMSLRVGDEDAVDMTLGAEATWGKEHDEDFAMSATFGFDEINATLATVFDVREESNEGDVEMSFTVTDGAAERFAVALALAGATDEPSARTASGGGGLSGSATLAMRVDGEQVFEIMLSSAIRTDHDFYVELRVEDDAAERFFVDGKLDYDEPGDEDKTLWAQLVARVDGENSVDGELDAAAKWGDASAHRFEGDATVTRAAQRLGGATEELLYVAGTWDHAKGADAGSVALDLRDRGEAFDGTVSYGWTEVDEWRVAEDVELKVVVTEDTGAETFYAAMTANGEADDGVGSGSAALEVRVTSDGVQEFSLATTMEGSADLSEGNEGRLTGAMELHIAVEGDDAFAAELGGDAAWTPPEESTVQGCTCTDEEWVYSPGEEPEDDEDYTLREDHCYPKGFGFISEIHAEEDWSYYMDYFDPNFGPQGCLDMCADAPGMMMAVYTSYYDECYCMKDYSTSYDQWNYSCKRPTSESTAIEDMNSQNQYAEYYCFTKDFDASFFSRDCDYSYEPNLYWENDFQGPTDDIRVTTDAQMDLAPVHFNWDYWYGYDFPRWCATDSSSCGFCDGTIADGKCWDWTEDQDEPGVDAVEASMTMKLSAPESSGEPLEEVFGVAAGLGACLQFDDSRGCRAARGGMLEATLSVAADGDDVFSIAGAADAPEDVTGVGRTCFYTAFDADMRGFGSEDMYGDMSMGLAFDDFTWFGAPLAESEASMAMTGAGSEGFTVSTWDGDAAQGTLVRADCDAVVDLDLSLFVASPEKQADNVIAGAATFSGITAADADTAAARAVFRDAIARVAGVDKDQVRILSVSAAAAARRRLTESVTVEFEVRPRGREAASVSANLLAAEADPTIVDAALQAAAADSDDETMVALFAGVKTESFTTDVERSAPKKKKKRGEDLALYAILLIAAACLCFCACGLTALAVLYLRRGGAAAPPAVCASCGAPLAAGEKFCAACGAAAKGPLELKSVKAEATV</sequence>
<evidence type="ECO:0000256" key="1">
    <source>
        <dbReference type="SAM" id="MobiDB-lite"/>
    </source>
</evidence>
<keyword evidence="4" id="KW-1185">Reference proteome</keyword>
<name>A0A8J2X4G1_9STRA</name>
<organism evidence="3 4">
    <name type="scientific">Pelagomonas calceolata</name>
    <dbReference type="NCBI Taxonomy" id="35677"/>
    <lineage>
        <taxon>Eukaryota</taxon>
        <taxon>Sar</taxon>
        <taxon>Stramenopiles</taxon>
        <taxon>Ochrophyta</taxon>
        <taxon>Pelagophyceae</taxon>
        <taxon>Pelagomonadales</taxon>
        <taxon>Pelagomonadaceae</taxon>
        <taxon>Pelagomonas</taxon>
    </lineage>
</organism>
<dbReference type="InterPro" id="IPR006311">
    <property type="entry name" value="TAT_signal"/>
</dbReference>